<accession>A0ABD2Q4V2</accession>
<comment type="caution">
    <text evidence="1">The sequence shown here is derived from an EMBL/GenBank/DDBJ whole genome shotgun (WGS) entry which is preliminary data.</text>
</comment>
<dbReference type="Proteomes" id="UP001626550">
    <property type="component" value="Unassembled WGS sequence"/>
</dbReference>
<name>A0ABD2Q4V2_9PLAT</name>
<reference evidence="1 2" key="1">
    <citation type="submission" date="2024-11" db="EMBL/GenBank/DDBJ databases">
        <title>Adaptive evolution of stress response genes in parasites aligns with host niche diversity.</title>
        <authorList>
            <person name="Hahn C."/>
            <person name="Resl P."/>
        </authorList>
    </citation>
    <scope>NUCLEOTIDE SEQUENCE [LARGE SCALE GENOMIC DNA]</scope>
    <source>
        <strain evidence="1">EGGRZ-B1_66</strain>
        <tissue evidence="1">Body</tissue>
    </source>
</reference>
<dbReference type="AlphaFoldDB" id="A0ABD2Q4V2"/>
<organism evidence="1 2">
    <name type="scientific">Cichlidogyrus casuarinus</name>
    <dbReference type="NCBI Taxonomy" id="1844966"/>
    <lineage>
        <taxon>Eukaryota</taxon>
        <taxon>Metazoa</taxon>
        <taxon>Spiralia</taxon>
        <taxon>Lophotrochozoa</taxon>
        <taxon>Platyhelminthes</taxon>
        <taxon>Monogenea</taxon>
        <taxon>Monopisthocotylea</taxon>
        <taxon>Dactylogyridea</taxon>
        <taxon>Ancyrocephalidae</taxon>
        <taxon>Cichlidogyrus</taxon>
    </lineage>
</organism>
<proteinExistence type="predicted"/>
<evidence type="ECO:0000313" key="1">
    <source>
        <dbReference type="EMBL" id="KAL3314242.1"/>
    </source>
</evidence>
<keyword evidence="2" id="KW-1185">Reference proteome</keyword>
<sequence length="97" mass="10634">MAKVKSVVAVVAAAGLSAKWPQIFAIRSHFEAKSERAQSLLPYLPAINPHSFFKVGKLIFSQPSSPSPHCSSADDDDLPNKIHKAYTCICCYLNLFL</sequence>
<gene>
    <name evidence="1" type="ORF">Ciccas_007141</name>
</gene>
<dbReference type="EMBL" id="JBJKFK010001057">
    <property type="protein sequence ID" value="KAL3314242.1"/>
    <property type="molecule type" value="Genomic_DNA"/>
</dbReference>
<evidence type="ECO:0000313" key="2">
    <source>
        <dbReference type="Proteomes" id="UP001626550"/>
    </source>
</evidence>
<protein>
    <submittedName>
        <fullName evidence="1">Uncharacterized protein</fullName>
    </submittedName>
</protein>